<feature type="repeat" description="WD" evidence="1">
    <location>
        <begin position="407"/>
        <end position="439"/>
    </location>
</feature>
<protein>
    <recommendedName>
        <fullName evidence="5">WD repeat protein</fullName>
    </recommendedName>
</protein>
<dbReference type="InterPro" id="IPR001680">
    <property type="entry name" value="WD40_rpt"/>
</dbReference>
<feature type="region of interest" description="Disordered" evidence="2">
    <location>
        <begin position="22"/>
        <end position="62"/>
    </location>
</feature>
<name>A0ABP0CLB9_9PEZI</name>
<organism evidence="3 4">
    <name type="scientific">Sporothrix bragantina</name>
    <dbReference type="NCBI Taxonomy" id="671064"/>
    <lineage>
        <taxon>Eukaryota</taxon>
        <taxon>Fungi</taxon>
        <taxon>Dikarya</taxon>
        <taxon>Ascomycota</taxon>
        <taxon>Pezizomycotina</taxon>
        <taxon>Sordariomycetes</taxon>
        <taxon>Sordariomycetidae</taxon>
        <taxon>Ophiostomatales</taxon>
        <taxon>Ophiostomataceae</taxon>
        <taxon>Sporothrix</taxon>
    </lineage>
</organism>
<dbReference type="InterPro" id="IPR036322">
    <property type="entry name" value="WD40_repeat_dom_sf"/>
</dbReference>
<gene>
    <name evidence="3" type="ORF">SBRCBS47491_008187</name>
</gene>
<proteinExistence type="predicted"/>
<evidence type="ECO:0000313" key="3">
    <source>
        <dbReference type="EMBL" id="CAK7232201.1"/>
    </source>
</evidence>
<dbReference type="EMBL" id="CAWUHC010000102">
    <property type="protein sequence ID" value="CAK7232201.1"/>
    <property type="molecule type" value="Genomic_DNA"/>
</dbReference>
<dbReference type="SUPFAM" id="SSF50978">
    <property type="entry name" value="WD40 repeat-like"/>
    <property type="match status" value="1"/>
</dbReference>
<reference evidence="3 4" key="1">
    <citation type="submission" date="2024-01" db="EMBL/GenBank/DDBJ databases">
        <authorList>
            <person name="Allen C."/>
            <person name="Tagirdzhanova G."/>
        </authorList>
    </citation>
    <scope>NUCLEOTIDE SEQUENCE [LARGE SCALE GENOMIC DNA]</scope>
</reference>
<dbReference type="PROSITE" id="PS50082">
    <property type="entry name" value="WD_REPEATS_2"/>
    <property type="match status" value="1"/>
</dbReference>
<accession>A0ABP0CLB9</accession>
<dbReference type="Gene3D" id="2.130.10.10">
    <property type="entry name" value="YVTN repeat-like/Quinoprotein amine dehydrogenase"/>
    <property type="match status" value="1"/>
</dbReference>
<sequence length="592" mass="64990">MQTNHMMELFSEFTNMMQAVVQGQTSHQTSGGPPPNSTPNPVNTMLPAPEPDGNPIPTPATVGGPPPVMNPMPFPMGAGLFNGHVTSELYNLAPTNLTLKRFLVNWGGLGLGGRTDLKVPVAPKGMGVHRMFATDVEEVKYDDLHGDDHDIQGINWALMGITRREARTHREKMYKNYCMNHSDAWKPLPSQVMPQNTETYFRFKKFKLRKMGYMAHFQLRNLLAAPSRSRILYAEKRGVVRQYNSVTGKTSVALRFPSNTRTVITTIATGEGLVVAGGLEGEYCTSKIEPIYGGGEVFDKNASRGFKHLRSGISNHIQVYGQRNGGSPVAALASNDSHLRLMDLTTQKVVSDVAFAFPVNCTAISPDRRLRVVVGDNALAYIVAAEHERSPLLPAGAYTTPDALQTLGGHKDFGFACAWADDGYTLATGFQDRAIKIWDARKTCDVSGIWTPIATLRTTMAGVRSLHFSPAGSGKRVLVAAEEADVINIIDAQTFQKRQAFDVFSEVAGVSFTDNGQDLFALCTDPDRGGLLHLQRNGIMSNAVSFDETAHPTRPGFSSYDWSEPGNSNARKRRRDMRRRLRTAATVNLEPF</sequence>
<comment type="caution">
    <text evidence="3">The sequence shown here is derived from an EMBL/GenBank/DDBJ whole genome shotgun (WGS) entry which is preliminary data.</text>
</comment>
<dbReference type="PROSITE" id="PS50294">
    <property type="entry name" value="WD_REPEATS_REGION"/>
    <property type="match status" value="1"/>
</dbReference>
<dbReference type="SMART" id="SM00320">
    <property type="entry name" value="WD40"/>
    <property type="match status" value="2"/>
</dbReference>
<evidence type="ECO:0000313" key="4">
    <source>
        <dbReference type="Proteomes" id="UP001642406"/>
    </source>
</evidence>
<evidence type="ECO:0008006" key="5">
    <source>
        <dbReference type="Google" id="ProtNLM"/>
    </source>
</evidence>
<dbReference type="Proteomes" id="UP001642406">
    <property type="component" value="Unassembled WGS sequence"/>
</dbReference>
<feature type="region of interest" description="Disordered" evidence="2">
    <location>
        <begin position="555"/>
        <end position="576"/>
    </location>
</feature>
<evidence type="ECO:0000256" key="1">
    <source>
        <dbReference type="PROSITE-ProRule" id="PRU00221"/>
    </source>
</evidence>
<dbReference type="InterPro" id="IPR015943">
    <property type="entry name" value="WD40/YVTN_repeat-like_dom_sf"/>
</dbReference>
<dbReference type="PANTHER" id="PTHR43991">
    <property type="entry name" value="WD REPEAT PROTEIN (AFU_ORTHOLOGUE AFUA_8G05640)-RELATED"/>
    <property type="match status" value="1"/>
</dbReference>
<keyword evidence="1" id="KW-0853">WD repeat</keyword>
<feature type="compositionally biased region" description="Pro residues" evidence="2">
    <location>
        <begin position="48"/>
        <end position="62"/>
    </location>
</feature>
<keyword evidence="4" id="KW-1185">Reference proteome</keyword>
<dbReference type="PANTHER" id="PTHR43991:SF12">
    <property type="entry name" value="WD REPEAT PROTEIN (AFU_ORTHOLOGUE AFUA_8G05640)"/>
    <property type="match status" value="1"/>
</dbReference>
<evidence type="ECO:0000256" key="2">
    <source>
        <dbReference type="SAM" id="MobiDB-lite"/>
    </source>
</evidence>
<dbReference type="Pfam" id="PF00400">
    <property type="entry name" value="WD40"/>
    <property type="match status" value="1"/>
</dbReference>